<dbReference type="GO" id="GO:0061630">
    <property type="term" value="F:ubiquitin protein ligase activity"/>
    <property type="evidence" value="ECO:0007669"/>
    <property type="project" value="TreeGrafter"/>
</dbReference>
<dbReference type="InterPro" id="IPR050952">
    <property type="entry name" value="TRIM-NHL_E3_ligases"/>
</dbReference>
<comment type="caution">
    <text evidence="2">The sequence shown here is derived from an EMBL/GenBank/DDBJ whole genome shotgun (WGS) entry which is preliminary data.</text>
</comment>
<gene>
    <name evidence="2" type="ORF">LOD99_13557</name>
</gene>
<dbReference type="EMBL" id="JAKMXF010000022">
    <property type="protein sequence ID" value="KAI6660830.1"/>
    <property type="molecule type" value="Genomic_DNA"/>
</dbReference>
<dbReference type="PANTHER" id="PTHR24104:SF25">
    <property type="entry name" value="PROTEIN LIN-41"/>
    <property type="match status" value="1"/>
</dbReference>
<organism evidence="2 3">
    <name type="scientific">Oopsacas minuta</name>
    <dbReference type="NCBI Taxonomy" id="111878"/>
    <lineage>
        <taxon>Eukaryota</taxon>
        <taxon>Metazoa</taxon>
        <taxon>Porifera</taxon>
        <taxon>Hexactinellida</taxon>
        <taxon>Hexasterophora</taxon>
        <taxon>Lyssacinosida</taxon>
        <taxon>Leucopsacidae</taxon>
        <taxon>Oopsacas</taxon>
    </lineage>
</organism>
<evidence type="ECO:0000256" key="1">
    <source>
        <dbReference type="SAM" id="Coils"/>
    </source>
</evidence>
<dbReference type="PANTHER" id="PTHR24104">
    <property type="entry name" value="E3 UBIQUITIN-PROTEIN LIGASE NHLRC1-RELATED"/>
    <property type="match status" value="1"/>
</dbReference>
<evidence type="ECO:0000313" key="2">
    <source>
        <dbReference type="EMBL" id="KAI6660830.1"/>
    </source>
</evidence>
<sequence>MINLQSSLNLVEYSSLEQTYDNQLNQLRNVIHEMSDEIINKLNNVKFVSVWMLQQAANVMQELDLIVIEMTEQIRERLDHRLELNWLQHHIVKSQFSSFPLTLLGNTIGSLHSQLWQFIRLPVPVLELKWKCRKVGRVLEEYCELNISYNPYALCSDPVWNNTDGGLQVPSSEGMAIDPITGNIYVAGYRNQGIKVFSQTGSYLTCFVSELLEFAYDVCCIPNYLYVTTVRNVVKVDKISGKVLASRKLGFESGGTAVDKHNNVYVCHCTEPKITVFDANLTNCRTITLRTRHYTPNKTIIQCLYLTSDGMYVLFEYSSFPIQCFTYKGKLKRGVILENQIENASDFCLDKQCNILVNDLSGKQIKIFSKNGNYLQCINKMGCRQRGRTNIVTRGLAVTQCNRIVTTLPRASNCIQVY</sequence>
<dbReference type="SUPFAM" id="SSF101898">
    <property type="entry name" value="NHL repeat"/>
    <property type="match status" value="1"/>
</dbReference>
<dbReference type="AlphaFoldDB" id="A0AAV7KIT5"/>
<name>A0AAV7KIT5_9METZ</name>
<accession>A0AAV7KIT5</accession>
<protein>
    <submittedName>
        <fullName evidence="2">Uncharacterized protein</fullName>
    </submittedName>
</protein>
<dbReference type="GO" id="GO:0008270">
    <property type="term" value="F:zinc ion binding"/>
    <property type="evidence" value="ECO:0007669"/>
    <property type="project" value="UniProtKB-KW"/>
</dbReference>
<keyword evidence="1" id="KW-0175">Coiled coil</keyword>
<evidence type="ECO:0000313" key="3">
    <source>
        <dbReference type="Proteomes" id="UP001165289"/>
    </source>
</evidence>
<dbReference type="Proteomes" id="UP001165289">
    <property type="component" value="Unassembled WGS sequence"/>
</dbReference>
<keyword evidence="3" id="KW-1185">Reference proteome</keyword>
<dbReference type="InterPro" id="IPR011042">
    <property type="entry name" value="6-blade_b-propeller_TolB-like"/>
</dbReference>
<reference evidence="2 3" key="1">
    <citation type="journal article" date="2023" name="BMC Biol.">
        <title>The compact genome of the sponge Oopsacas minuta (Hexactinellida) is lacking key metazoan core genes.</title>
        <authorList>
            <person name="Santini S."/>
            <person name="Schenkelaars Q."/>
            <person name="Jourda C."/>
            <person name="Duchesne M."/>
            <person name="Belahbib H."/>
            <person name="Rocher C."/>
            <person name="Selva M."/>
            <person name="Riesgo A."/>
            <person name="Vervoort M."/>
            <person name="Leys S.P."/>
            <person name="Kodjabachian L."/>
            <person name="Le Bivic A."/>
            <person name="Borchiellini C."/>
            <person name="Claverie J.M."/>
            <person name="Renard E."/>
        </authorList>
    </citation>
    <scope>NUCLEOTIDE SEQUENCE [LARGE SCALE GENOMIC DNA]</scope>
    <source>
        <strain evidence="2">SPO-2</strain>
    </source>
</reference>
<dbReference type="Gene3D" id="2.120.10.30">
    <property type="entry name" value="TolB, C-terminal domain"/>
    <property type="match status" value="1"/>
</dbReference>
<dbReference type="GO" id="GO:0000209">
    <property type="term" value="P:protein polyubiquitination"/>
    <property type="evidence" value="ECO:0007669"/>
    <property type="project" value="TreeGrafter"/>
</dbReference>
<dbReference type="GO" id="GO:0043161">
    <property type="term" value="P:proteasome-mediated ubiquitin-dependent protein catabolic process"/>
    <property type="evidence" value="ECO:0007669"/>
    <property type="project" value="TreeGrafter"/>
</dbReference>
<proteinExistence type="predicted"/>
<feature type="coiled-coil region" evidence="1">
    <location>
        <begin position="13"/>
        <end position="44"/>
    </location>
</feature>